<dbReference type="Proteomes" id="UP000734854">
    <property type="component" value="Unassembled WGS sequence"/>
</dbReference>
<dbReference type="Pfam" id="PF02362">
    <property type="entry name" value="B3"/>
    <property type="match status" value="1"/>
</dbReference>
<dbReference type="InterPro" id="IPR044800">
    <property type="entry name" value="LEC2-like"/>
</dbReference>
<dbReference type="GO" id="GO:0005634">
    <property type="term" value="C:nucleus"/>
    <property type="evidence" value="ECO:0007669"/>
    <property type="project" value="UniProtKB-SubCell"/>
</dbReference>
<dbReference type="GO" id="GO:0003700">
    <property type="term" value="F:DNA-binding transcription factor activity"/>
    <property type="evidence" value="ECO:0007669"/>
    <property type="project" value="InterPro"/>
</dbReference>
<dbReference type="PANTHER" id="PTHR31140">
    <property type="entry name" value="B3 DOMAIN-CONTAINING TRANSCRIPTION FACTOR ABI3"/>
    <property type="match status" value="1"/>
</dbReference>
<dbReference type="PROSITE" id="PS50863">
    <property type="entry name" value="B3"/>
    <property type="match status" value="1"/>
</dbReference>
<feature type="domain" description="TF-B3" evidence="6">
    <location>
        <begin position="15"/>
        <end position="125"/>
    </location>
</feature>
<evidence type="ECO:0000256" key="2">
    <source>
        <dbReference type="ARBA" id="ARBA00023015"/>
    </source>
</evidence>
<evidence type="ECO:0000313" key="7">
    <source>
        <dbReference type="EMBL" id="KAG6507131.1"/>
    </source>
</evidence>
<organism evidence="7 8">
    <name type="scientific">Zingiber officinale</name>
    <name type="common">Ginger</name>
    <name type="synonym">Amomum zingiber</name>
    <dbReference type="NCBI Taxonomy" id="94328"/>
    <lineage>
        <taxon>Eukaryota</taxon>
        <taxon>Viridiplantae</taxon>
        <taxon>Streptophyta</taxon>
        <taxon>Embryophyta</taxon>
        <taxon>Tracheophyta</taxon>
        <taxon>Spermatophyta</taxon>
        <taxon>Magnoliopsida</taxon>
        <taxon>Liliopsida</taxon>
        <taxon>Zingiberales</taxon>
        <taxon>Zingiberaceae</taxon>
        <taxon>Zingiber</taxon>
    </lineage>
</organism>
<evidence type="ECO:0000313" key="8">
    <source>
        <dbReference type="Proteomes" id="UP000734854"/>
    </source>
</evidence>
<keyword evidence="3" id="KW-0238">DNA-binding</keyword>
<keyword evidence="8" id="KW-1185">Reference proteome</keyword>
<protein>
    <recommendedName>
        <fullName evidence="6">TF-B3 domain-containing protein</fullName>
    </recommendedName>
</protein>
<dbReference type="InterPro" id="IPR015300">
    <property type="entry name" value="DNA-bd_pseudobarrel_sf"/>
</dbReference>
<proteinExistence type="predicted"/>
<evidence type="ECO:0000256" key="5">
    <source>
        <dbReference type="ARBA" id="ARBA00023242"/>
    </source>
</evidence>
<name>A0A8J5GGU3_ZINOF</name>
<comment type="subcellular location">
    <subcellularLocation>
        <location evidence="1">Nucleus</location>
    </subcellularLocation>
</comment>
<evidence type="ECO:0000256" key="3">
    <source>
        <dbReference type="ARBA" id="ARBA00023125"/>
    </source>
</evidence>
<dbReference type="PANTHER" id="PTHR31140:SF139">
    <property type="entry name" value="B3 DOMAIN-CONTAINING PROTEIN OS02G0455900-RELATED"/>
    <property type="match status" value="1"/>
</dbReference>
<evidence type="ECO:0000259" key="6">
    <source>
        <dbReference type="PROSITE" id="PS50863"/>
    </source>
</evidence>
<dbReference type="EMBL" id="JACMSC010000009">
    <property type="protein sequence ID" value="KAG6507131.1"/>
    <property type="molecule type" value="Genomic_DNA"/>
</dbReference>
<evidence type="ECO:0000256" key="4">
    <source>
        <dbReference type="ARBA" id="ARBA00023163"/>
    </source>
</evidence>
<dbReference type="AlphaFoldDB" id="A0A8J5GGU3"/>
<dbReference type="CDD" id="cd10017">
    <property type="entry name" value="B3_DNA"/>
    <property type="match status" value="1"/>
</dbReference>
<keyword evidence="2" id="KW-0805">Transcription regulation</keyword>
<keyword evidence="4" id="KW-0804">Transcription</keyword>
<dbReference type="SMART" id="SM01019">
    <property type="entry name" value="B3"/>
    <property type="match status" value="1"/>
</dbReference>
<evidence type="ECO:0000256" key="1">
    <source>
        <dbReference type="ARBA" id="ARBA00004123"/>
    </source>
</evidence>
<sequence>MVGTEWAVAEREHMFDKVVTPSDVGKLNRLVIPKQYAERFFPLLDQAESAGRGLVLCFEDAGGKQWSFRYSYWHSSQSYVMTKGWSRFVKEKQLYAGDTVSFSRTTTDGGAGPARRLFIDLRHRRHFYPLIIPFSSAAEARGPQIGMPSWGWLNTPRPSAAPPVFPPRAQYVGVQERPASNAGSVPVVVGGAEARGKFVRLFGLKEFSSLFCIPFSAASASEMLLLNFISSSLCNVELWMISWAYHNKPYAPTILGIQPTAVKLISPEVFSLSVAASGGGKFQYLSVGEEDESEPGEQLRENFKGHSCLYPICKDGSEGLVLVLVLVLRGQARNGKGTPPSTMALQFQQHPSMGLRELLPSD</sequence>
<accession>A0A8J5GGU3</accession>
<dbReference type="InterPro" id="IPR003340">
    <property type="entry name" value="B3_DNA-bd"/>
</dbReference>
<dbReference type="SUPFAM" id="SSF101936">
    <property type="entry name" value="DNA-binding pseudobarrel domain"/>
    <property type="match status" value="1"/>
</dbReference>
<reference evidence="7 8" key="1">
    <citation type="submission" date="2020-08" db="EMBL/GenBank/DDBJ databases">
        <title>Plant Genome Project.</title>
        <authorList>
            <person name="Zhang R.-G."/>
        </authorList>
    </citation>
    <scope>NUCLEOTIDE SEQUENCE [LARGE SCALE GENOMIC DNA]</scope>
    <source>
        <tissue evidence="7">Rhizome</tissue>
    </source>
</reference>
<dbReference type="GO" id="GO:0003677">
    <property type="term" value="F:DNA binding"/>
    <property type="evidence" value="ECO:0007669"/>
    <property type="project" value="UniProtKB-KW"/>
</dbReference>
<dbReference type="Gene3D" id="2.40.330.10">
    <property type="entry name" value="DNA-binding pseudobarrel domain"/>
    <property type="match status" value="1"/>
</dbReference>
<keyword evidence="5" id="KW-0539">Nucleus</keyword>
<comment type="caution">
    <text evidence="7">The sequence shown here is derived from an EMBL/GenBank/DDBJ whole genome shotgun (WGS) entry which is preliminary data.</text>
</comment>
<gene>
    <name evidence="7" type="ORF">ZIOFF_032472</name>
</gene>